<evidence type="ECO:0000256" key="9">
    <source>
        <dbReference type="ARBA" id="ARBA00049117"/>
    </source>
</evidence>
<evidence type="ECO:0000313" key="14">
    <source>
        <dbReference type="EMBL" id="RHZ72463.1"/>
    </source>
</evidence>
<reference evidence="14 15" key="1">
    <citation type="submission" date="2018-08" db="EMBL/GenBank/DDBJ databases">
        <title>Genome and evolution of the arbuscular mycorrhizal fungus Diversispora epigaea (formerly Glomus versiforme) and its bacterial endosymbionts.</title>
        <authorList>
            <person name="Sun X."/>
            <person name="Fei Z."/>
            <person name="Harrison M."/>
        </authorList>
    </citation>
    <scope>NUCLEOTIDE SEQUENCE [LARGE SCALE GENOMIC DNA]</scope>
    <source>
        <strain evidence="14 15">IT104</strain>
    </source>
</reference>
<evidence type="ECO:0000313" key="15">
    <source>
        <dbReference type="Proteomes" id="UP000266861"/>
    </source>
</evidence>
<dbReference type="InterPro" id="IPR000795">
    <property type="entry name" value="T_Tr_GTP-bd_dom"/>
</dbReference>
<evidence type="ECO:0000259" key="13">
    <source>
        <dbReference type="PROSITE" id="PS51722"/>
    </source>
</evidence>
<keyword evidence="5" id="KW-0378">Hydrolase</keyword>
<dbReference type="Pfam" id="PF22594">
    <property type="entry name" value="GTP-eEF1A_C"/>
    <property type="match status" value="1"/>
</dbReference>
<feature type="region of interest" description="Disordered" evidence="12">
    <location>
        <begin position="264"/>
        <end position="288"/>
    </location>
</feature>
<dbReference type="FunFam" id="2.40.30.10:FF:000020">
    <property type="entry name" value="Translation elongation factor EF-1"/>
    <property type="match status" value="1"/>
</dbReference>
<dbReference type="InterPro" id="IPR027417">
    <property type="entry name" value="P-loop_NTPase"/>
</dbReference>
<evidence type="ECO:0000256" key="3">
    <source>
        <dbReference type="ARBA" id="ARBA00022490"/>
    </source>
</evidence>
<dbReference type="PANTHER" id="PTHR23115">
    <property type="entry name" value="TRANSLATION FACTOR"/>
    <property type="match status" value="1"/>
</dbReference>
<dbReference type="InterPro" id="IPR009000">
    <property type="entry name" value="Transl_B-barrel_sf"/>
</dbReference>
<dbReference type="Proteomes" id="UP000266861">
    <property type="component" value="Unassembled WGS sequence"/>
</dbReference>
<feature type="compositionally biased region" description="Polar residues" evidence="12">
    <location>
        <begin position="264"/>
        <end position="285"/>
    </location>
</feature>
<dbReference type="PROSITE" id="PS51722">
    <property type="entry name" value="G_TR_2"/>
    <property type="match status" value="1"/>
</dbReference>
<dbReference type="GO" id="GO:0006417">
    <property type="term" value="P:regulation of translation"/>
    <property type="evidence" value="ECO:0007669"/>
    <property type="project" value="UniProtKB-KW"/>
</dbReference>
<dbReference type="GO" id="GO:0005829">
    <property type="term" value="C:cytosol"/>
    <property type="evidence" value="ECO:0007669"/>
    <property type="project" value="GOC"/>
</dbReference>
<dbReference type="InterPro" id="IPR015033">
    <property type="entry name" value="HBS1-like_N"/>
</dbReference>
<evidence type="ECO:0000256" key="12">
    <source>
        <dbReference type="SAM" id="MobiDB-lite"/>
    </source>
</evidence>
<dbReference type="STRING" id="1348612.A0A397IHF7"/>
<dbReference type="FunFam" id="2.40.30.10:FF:000070">
    <property type="entry name" value="Translation elongation factor EF-1 subunit"/>
    <property type="match status" value="1"/>
</dbReference>
<dbReference type="GO" id="GO:0003924">
    <property type="term" value="F:GTPase activity"/>
    <property type="evidence" value="ECO:0007669"/>
    <property type="project" value="InterPro"/>
</dbReference>
<comment type="catalytic activity">
    <reaction evidence="9">
        <text>GTP + H2O = GDP + phosphate + H(+)</text>
        <dbReference type="Rhea" id="RHEA:19669"/>
        <dbReference type="ChEBI" id="CHEBI:15377"/>
        <dbReference type="ChEBI" id="CHEBI:15378"/>
        <dbReference type="ChEBI" id="CHEBI:37565"/>
        <dbReference type="ChEBI" id="CHEBI:43474"/>
        <dbReference type="ChEBI" id="CHEBI:58189"/>
    </reaction>
    <physiologicalReaction direction="left-to-right" evidence="9">
        <dbReference type="Rhea" id="RHEA:19670"/>
    </physiologicalReaction>
</comment>
<evidence type="ECO:0000256" key="1">
    <source>
        <dbReference type="ARBA" id="ARBA00004496"/>
    </source>
</evidence>
<organism evidence="14 15">
    <name type="scientific">Diversispora epigaea</name>
    <dbReference type="NCBI Taxonomy" id="1348612"/>
    <lineage>
        <taxon>Eukaryota</taxon>
        <taxon>Fungi</taxon>
        <taxon>Fungi incertae sedis</taxon>
        <taxon>Mucoromycota</taxon>
        <taxon>Glomeromycotina</taxon>
        <taxon>Glomeromycetes</taxon>
        <taxon>Diversisporales</taxon>
        <taxon>Diversisporaceae</taxon>
        <taxon>Diversispora</taxon>
    </lineage>
</organism>
<proteinExistence type="inferred from homology"/>
<comment type="similarity">
    <text evidence="2">Belongs to the TRAFAC class translation factor GTPase superfamily. Classic translation factor GTPase family. EF-Tu/EF-1A subfamily.</text>
</comment>
<dbReference type="OrthoDB" id="342024at2759"/>
<dbReference type="GO" id="GO:0005525">
    <property type="term" value="F:GTP binding"/>
    <property type="evidence" value="ECO:0007669"/>
    <property type="project" value="UniProtKB-KW"/>
</dbReference>
<dbReference type="CDD" id="cd16267">
    <property type="entry name" value="HBS1-like_II"/>
    <property type="match status" value="1"/>
</dbReference>
<keyword evidence="7" id="KW-0648">Protein biosynthesis</keyword>
<dbReference type="InterPro" id="IPR009001">
    <property type="entry name" value="Transl_elong_EF1A/Init_IF2_C"/>
</dbReference>
<feature type="region of interest" description="Disordered" evidence="12">
    <location>
        <begin position="151"/>
        <end position="187"/>
    </location>
</feature>
<dbReference type="Pfam" id="PF00009">
    <property type="entry name" value="GTP_EFTU"/>
    <property type="match status" value="1"/>
</dbReference>
<evidence type="ECO:0000256" key="10">
    <source>
        <dbReference type="ARBA" id="ARBA00063537"/>
    </source>
</evidence>
<evidence type="ECO:0000256" key="7">
    <source>
        <dbReference type="ARBA" id="ARBA00022917"/>
    </source>
</evidence>
<dbReference type="CDD" id="cd01883">
    <property type="entry name" value="EF1_alpha"/>
    <property type="match status" value="1"/>
</dbReference>
<keyword evidence="3" id="KW-0963">Cytoplasm</keyword>
<dbReference type="FunFam" id="3.40.50.300:FF:000204">
    <property type="entry name" value="Translation elongation factor Tu"/>
    <property type="match status" value="1"/>
</dbReference>
<keyword evidence="15" id="KW-1185">Reference proteome</keyword>
<dbReference type="EMBL" id="PQFF01000224">
    <property type="protein sequence ID" value="RHZ72463.1"/>
    <property type="molecule type" value="Genomic_DNA"/>
</dbReference>
<evidence type="ECO:0000256" key="5">
    <source>
        <dbReference type="ARBA" id="ARBA00022801"/>
    </source>
</evidence>
<comment type="subunit">
    <text evidence="10">Component of the Dom34-Hbs1 complex, also named Pelota-HBS1L complex, composed of dom34 and hbs1.</text>
</comment>
<comment type="caution">
    <text evidence="14">The sequence shown here is derived from an EMBL/GenBank/DDBJ whole genome shotgun (WGS) entry which is preliminary data.</text>
</comment>
<feature type="region of interest" description="Disordered" evidence="12">
    <location>
        <begin position="93"/>
        <end position="121"/>
    </location>
</feature>
<dbReference type="Gene3D" id="2.40.30.10">
    <property type="entry name" value="Translation factors"/>
    <property type="match status" value="2"/>
</dbReference>
<keyword evidence="6" id="KW-0810">Translation regulation</keyword>
<evidence type="ECO:0000256" key="8">
    <source>
        <dbReference type="ARBA" id="ARBA00023134"/>
    </source>
</evidence>
<dbReference type="GO" id="GO:0002184">
    <property type="term" value="P:cytoplasmic translational termination"/>
    <property type="evidence" value="ECO:0007669"/>
    <property type="project" value="UniProtKB-ARBA"/>
</dbReference>
<dbReference type="CDD" id="cd04093">
    <property type="entry name" value="HBS1_C_III"/>
    <property type="match status" value="1"/>
</dbReference>
<protein>
    <recommendedName>
        <fullName evidence="11">Elongation factor 1 alpha-like protein</fullName>
    </recommendedName>
</protein>
<feature type="compositionally biased region" description="Low complexity" evidence="12">
    <location>
        <begin position="101"/>
        <end position="121"/>
    </location>
</feature>
<evidence type="ECO:0000256" key="11">
    <source>
        <dbReference type="ARBA" id="ARBA00074866"/>
    </source>
</evidence>
<dbReference type="Gene3D" id="3.40.50.300">
    <property type="entry name" value="P-loop containing nucleotide triphosphate hydrolases"/>
    <property type="match status" value="1"/>
</dbReference>
<dbReference type="SUPFAM" id="SSF52540">
    <property type="entry name" value="P-loop containing nucleoside triphosphate hydrolases"/>
    <property type="match status" value="1"/>
</dbReference>
<dbReference type="AlphaFoldDB" id="A0A397IHF7"/>
<evidence type="ECO:0000256" key="2">
    <source>
        <dbReference type="ARBA" id="ARBA00007249"/>
    </source>
</evidence>
<accession>A0A397IHF7</accession>
<dbReference type="SUPFAM" id="SSF50465">
    <property type="entry name" value="EF-Tu/eEF-1alpha/eIF2-gamma C-terminal domain"/>
    <property type="match status" value="1"/>
</dbReference>
<evidence type="ECO:0000256" key="6">
    <source>
        <dbReference type="ARBA" id="ARBA00022845"/>
    </source>
</evidence>
<dbReference type="PRINTS" id="PR00315">
    <property type="entry name" value="ELONGATNFCT"/>
</dbReference>
<gene>
    <name evidence="14" type="ORF">Glove_242g84</name>
</gene>
<dbReference type="InterPro" id="IPR054696">
    <property type="entry name" value="GTP-eEF1A_C"/>
</dbReference>
<name>A0A397IHF7_9GLOM</name>
<keyword evidence="4" id="KW-0547">Nucleotide-binding</keyword>
<dbReference type="Pfam" id="PF08938">
    <property type="entry name" value="HBS1_N"/>
    <property type="match status" value="1"/>
</dbReference>
<evidence type="ECO:0000256" key="4">
    <source>
        <dbReference type="ARBA" id="ARBA00022741"/>
    </source>
</evidence>
<sequence length="741" mass="82423">MSRHRTIRNMKVEDVFADEYYYDENGNGDDDDEYSMTEVQKVQMKEGMKEVKSIIGQLDDINDEEIENTLWNYYFDVEKTISLLLDKVHKSQVRKQNNLQKKANSSNESTTTTTTKSNKAIKNNKDSNIKCFAFDQPSPDDEFMKTASLRKTGTTKEKQDATKATTKLRKKPNESSPIIEKGKDKGIDIGKDKGKDIGINKGIDKGGKASIVIQKEKGNENDDIIEVLDDDDDDDEKLKFDMEAQLRFDVGALGLNDLDESLTETGESIQEESPITTTPKQQDLPKTTKARKLSKRINVIEEYKKRTADKLSLNLVIIGHVDAGKSTLMGHLLYLLGEVNEKTMKKYERDSSKIGKSSFSFAWVLDETNEERTRGVTMDIAIMKFETPNRKFTLLDAPGHRDFIPNMISGAAQADVAILVVDSTTGEFEAGFDSNGQTKEHALLVRSLGVQQLIVAVNKLDVVDWSQFRFDEIVAKLKIFLNQANFRKNNVFYIPCSGLTGENLVKRDPKIMEWYNGPTLVQQLDNLEPPTRLLEEPFRLSVNDFFKGGIGNVGGVTVAGRMGGGTIQVGEEVIAIPGGETGVVKAIEINEVTCKWAAAGDSILITLTGLDIIQLKVGSILCLPSDPVPVTSHFQAQILTFDIKIPITRGFPVILHRQSLNEPAVIIKLESIIDRSTGNVTKKNPRHISKSTTAIVEIKLSNRSIPLETFEDNKELGRIMLRKGGETIAAGIVKKLITLGS</sequence>
<comment type="subcellular location">
    <subcellularLocation>
        <location evidence="1">Cytoplasm</location>
    </subcellularLocation>
</comment>
<keyword evidence="8" id="KW-0342">GTP-binding</keyword>
<dbReference type="GO" id="GO:1990533">
    <property type="term" value="C:Dom34-Hbs1 complex"/>
    <property type="evidence" value="ECO:0007669"/>
    <property type="project" value="UniProtKB-ARBA"/>
</dbReference>
<feature type="domain" description="Tr-type G" evidence="13">
    <location>
        <begin position="310"/>
        <end position="534"/>
    </location>
</feature>
<dbReference type="SUPFAM" id="SSF50447">
    <property type="entry name" value="Translation proteins"/>
    <property type="match status" value="1"/>
</dbReference>
<dbReference type="InterPro" id="IPR050100">
    <property type="entry name" value="TRAFAC_GTPase_members"/>
</dbReference>